<evidence type="ECO:0000313" key="4">
    <source>
        <dbReference type="EMBL" id="APB31656.1"/>
    </source>
</evidence>
<name>A0A1J0A6U7_9ENTE</name>
<dbReference type="AlphaFoldDB" id="A0A1J0A6U7"/>
<keyword evidence="5" id="KW-1185">Reference proteome</keyword>
<dbReference type="KEGG" id="vte:BHY08_07345"/>
<dbReference type="PRINTS" id="PR00081">
    <property type="entry name" value="GDHRDH"/>
</dbReference>
<dbReference type="STRING" id="519472.BHY08_07345"/>
<sequence>MSVKTLKNKLVLITGASSGLGEAIAYEAAKKNASLILCARNVDKLQKVARTAQSMTRGTVMIKQLDISDYTSVENLVSYLDKEEIVIDVLVNNAGVGIFKPFIDTKQEDIELMFSVNVLGLMTLTQKIALRMIENKKGHVINIASQAGKIATPKSSVYAATKFAVLGFSNALRLELKPFGIHVLTVNPGPMRTAFFDTADPTGEYLKQVSGFVTEPEKLAKKVVDNFGKSKREINTPWIMEVGSIGYTLFPRLGDFLAGGLFNKK</sequence>
<dbReference type="GO" id="GO:0016491">
    <property type="term" value="F:oxidoreductase activity"/>
    <property type="evidence" value="ECO:0007669"/>
    <property type="project" value="UniProtKB-KW"/>
</dbReference>
<dbReference type="Gene3D" id="3.40.50.720">
    <property type="entry name" value="NAD(P)-binding Rossmann-like Domain"/>
    <property type="match status" value="1"/>
</dbReference>
<dbReference type="EMBL" id="CP017267">
    <property type="protein sequence ID" value="APB31656.1"/>
    <property type="molecule type" value="Genomic_DNA"/>
</dbReference>
<keyword evidence="2" id="KW-0560">Oxidoreductase</keyword>
<dbReference type="GO" id="GO:0016020">
    <property type="term" value="C:membrane"/>
    <property type="evidence" value="ECO:0007669"/>
    <property type="project" value="TreeGrafter"/>
</dbReference>
<protein>
    <submittedName>
        <fullName evidence="4">Short-chain dehydrogenase</fullName>
    </submittedName>
</protein>
<comment type="similarity">
    <text evidence="1 3">Belongs to the short-chain dehydrogenases/reductases (SDR) family.</text>
</comment>
<dbReference type="PRINTS" id="PR00080">
    <property type="entry name" value="SDRFAMILY"/>
</dbReference>
<organism evidence="4 5">
    <name type="scientific">Vagococcus teuberi</name>
    <dbReference type="NCBI Taxonomy" id="519472"/>
    <lineage>
        <taxon>Bacteria</taxon>
        <taxon>Bacillati</taxon>
        <taxon>Bacillota</taxon>
        <taxon>Bacilli</taxon>
        <taxon>Lactobacillales</taxon>
        <taxon>Enterococcaceae</taxon>
        <taxon>Vagococcus</taxon>
    </lineage>
</organism>
<dbReference type="InterPro" id="IPR020904">
    <property type="entry name" value="Sc_DH/Rdtase_CS"/>
</dbReference>
<proteinExistence type="inferred from homology"/>
<evidence type="ECO:0000256" key="2">
    <source>
        <dbReference type="ARBA" id="ARBA00023002"/>
    </source>
</evidence>
<dbReference type="PROSITE" id="PS00061">
    <property type="entry name" value="ADH_SHORT"/>
    <property type="match status" value="1"/>
</dbReference>
<reference evidence="4 5" key="1">
    <citation type="submission" date="2016-09" db="EMBL/GenBank/DDBJ databases">
        <title>Vagococcus teuberi sp. nov., isolated from the Malian artisanal sour milk fene.</title>
        <authorList>
            <person name="Wullschleger S."/>
            <person name="Seifert C."/>
            <person name="Baumgartner S."/>
            <person name="Lacroix C."/>
            <person name="Bonfoh B."/>
            <person name="Stevens M.J."/>
            <person name="Meile L."/>
        </authorList>
    </citation>
    <scope>NUCLEOTIDE SEQUENCE [LARGE SCALE GENOMIC DNA]</scope>
    <source>
        <strain evidence="4 5">DSM 21459</strain>
    </source>
</reference>
<dbReference type="PANTHER" id="PTHR44196">
    <property type="entry name" value="DEHYDROGENASE/REDUCTASE SDR FAMILY MEMBER 7B"/>
    <property type="match status" value="1"/>
</dbReference>
<dbReference type="PANTHER" id="PTHR44196:SF1">
    <property type="entry name" value="DEHYDROGENASE_REDUCTASE SDR FAMILY MEMBER 7B"/>
    <property type="match status" value="1"/>
</dbReference>
<evidence type="ECO:0000313" key="5">
    <source>
        <dbReference type="Proteomes" id="UP000191200"/>
    </source>
</evidence>
<accession>A0A1J0A6U7</accession>
<dbReference type="InterPro" id="IPR002347">
    <property type="entry name" value="SDR_fam"/>
</dbReference>
<dbReference type="PIRSF" id="PIRSF000126">
    <property type="entry name" value="11-beta-HSD1"/>
    <property type="match status" value="1"/>
</dbReference>
<evidence type="ECO:0000256" key="3">
    <source>
        <dbReference type="RuleBase" id="RU000363"/>
    </source>
</evidence>
<dbReference type="SUPFAM" id="SSF51735">
    <property type="entry name" value="NAD(P)-binding Rossmann-fold domains"/>
    <property type="match status" value="1"/>
</dbReference>
<dbReference type="InterPro" id="IPR036291">
    <property type="entry name" value="NAD(P)-bd_dom_sf"/>
</dbReference>
<gene>
    <name evidence="4" type="ORF">BHY08_07345</name>
</gene>
<dbReference type="Proteomes" id="UP000191200">
    <property type="component" value="Chromosome"/>
</dbReference>
<dbReference type="Pfam" id="PF00106">
    <property type="entry name" value="adh_short"/>
    <property type="match status" value="1"/>
</dbReference>
<evidence type="ECO:0000256" key="1">
    <source>
        <dbReference type="ARBA" id="ARBA00006484"/>
    </source>
</evidence>